<gene>
    <name evidence="1" type="ORF">BALG_00684</name>
</gene>
<dbReference type="HOGENOM" id="CLU_2631247_0_0_5"/>
<organism evidence="1">
    <name type="scientific">Brucella pinnipedialis M292/94/1</name>
    <dbReference type="NCBI Taxonomy" id="520462"/>
    <lineage>
        <taxon>Bacteria</taxon>
        <taxon>Pseudomonadati</taxon>
        <taxon>Pseudomonadota</taxon>
        <taxon>Alphaproteobacteria</taxon>
        <taxon>Hyphomicrobiales</taxon>
        <taxon>Brucellaceae</taxon>
        <taxon>Brucella/Ochrobactrum group</taxon>
        <taxon>Brucella</taxon>
    </lineage>
</organism>
<protein>
    <submittedName>
        <fullName evidence="1">Uncharacterized protein</fullName>
    </submittedName>
</protein>
<dbReference type="EMBL" id="EQ999546">
    <property type="protein sequence ID" value="EEZ30565.1"/>
    <property type="molecule type" value="Genomic_DNA"/>
</dbReference>
<name>A0A0E1X0H6_9HYPH</name>
<dbReference type="Proteomes" id="UP000004659">
    <property type="component" value="Unassembled WGS sequence"/>
</dbReference>
<dbReference type="GeneID" id="93014968"/>
<dbReference type="AlphaFoldDB" id="A0A0E1X0H6"/>
<proteinExistence type="predicted"/>
<sequence length="77" mass="9365">MREFSREMVLQNSPIVHFYCTINPYTLFAPFEQRRLHNKHVKADIPNKPLIILIYFIRFVKISENWVHECVIRKTFS</sequence>
<reference evidence="1" key="1">
    <citation type="submission" date="2009-01" db="EMBL/GenBank/DDBJ databases">
        <title>The Genome Sequence of Brucella pinnipedialis M292/94/1.</title>
        <authorList>
            <consortium name="The Broad Institute Genome Sequencing Platform"/>
            <person name="Ward D."/>
            <person name="Young S.K."/>
            <person name="Kodira C.D."/>
            <person name="Zeng Q."/>
            <person name="Koehrsen M."/>
            <person name="Alvarado L."/>
            <person name="Berlin A."/>
            <person name="Borenstein D."/>
            <person name="Chen Z."/>
            <person name="Engels R."/>
            <person name="Freedman E."/>
            <person name="Gellesch M."/>
            <person name="Goldberg J."/>
            <person name="Griggs A."/>
            <person name="Gujja S."/>
            <person name="Heiman D."/>
            <person name="Hepburn T."/>
            <person name="Howarth C."/>
            <person name="Jen D."/>
            <person name="Larson L."/>
            <person name="Lewis B."/>
            <person name="Mehta T."/>
            <person name="Park D."/>
            <person name="Pearson M."/>
            <person name="Roberts A."/>
            <person name="Saif S."/>
            <person name="Shea T."/>
            <person name="Shenoy N."/>
            <person name="Sisk P."/>
            <person name="Stolte C."/>
            <person name="Sykes S."/>
            <person name="Walk T."/>
            <person name="White J."/>
            <person name="Yandava C."/>
            <person name="Whatmore A.M."/>
            <person name="Perrett L.L."/>
            <person name="O'Callaghan D."/>
            <person name="Nusbaum C."/>
            <person name="Galagan J."/>
            <person name="Birren B."/>
        </authorList>
    </citation>
    <scope>NUCLEOTIDE SEQUENCE [LARGE SCALE GENOMIC DNA]</scope>
    <source>
        <strain evidence="1">M292/94/1</strain>
    </source>
</reference>
<accession>A0A0E1X0H6</accession>
<evidence type="ECO:0000313" key="1">
    <source>
        <dbReference type="EMBL" id="EEZ30565.1"/>
    </source>
</evidence>
<dbReference type="RefSeq" id="WP_002963552.1">
    <property type="nucleotide sequence ID" value="NZ_EQ999546.1"/>
</dbReference>